<dbReference type="Pfam" id="PF07730">
    <property type="entry name" value="HisKA_3"/>
    <property type="match status" value="1"/>
</dbReference>
<keyword evidence="19" id="KW-1185">Reference proteome</keyword>
<keyword evidence="11" id="KW-0408">Iron</keyword>
<keyword evidence="12" id="KW-0902">Two-component regulatory system</keyword>
<accession>A0A848FFI8</accession>
<evidence type="ECO:0000313" key="18">
    <source>
        <dbReference type="EMBL" id="NML18134.1"/>
    </source>
</evidence>
<dbReference type="AlphaFoldDB" id="A0A848FFI8"/>
<feature type="region of interest" description="Disordered" evidence="16">
    <location>
        <begin position="307"/>
        <end position="333"/>
    </location>
</feature>
<evidence type="ECO:0000256" key="3">
    <source>
        <dbReference type="ARBA" id="ARBA00004496"/>
    </source>
</evidence>
<proteinExistence type="predicted"/>
<dbReference type="InterPro" id="IPR011712">
    <property type="entry name" value="Sig_transdc_His_kin_sub3_dim/P"/>
</dbReference>
<keyword evidence="7" id="KW-0963">Cytoplasm</keyword>
<keyword evidence="8" id="KW-0808">Transferase</keyword>
<feature type="compositionally biased region" description="Basic and acidic residues" evidence="16">
    <location>
        <begin position="321"/>
        <end position="333"/>
    </location>
</feature>
<evidence type="ECO:0000256" key="2">
    <source>
        <dbReference type="ARBA" id="ARBA00001966"/>
    </source>
</evidence>
<evidence type="ECO:0000256" key="7">
    <source>
        <dbReference type="ARBA" id="ARBA00022490"/>
    </source>
</evidence>
<evidence type="ECO:0000256" key="15">
    <source>
        <dbReference type="ARBA" id="ARBA00030800"/>
    </source>
</evidence>
<dbReference type="InterPro" id="IPR003594">
    <property type="entry name" value="HATPase_dom"/>
</dbReference>
<evidence type="ECO:0000256" key="12">
    <source>
        <dbReference type="ARBA" id="ARBA00023012"/>
    </source>
</evidence>
<comment type="subcellular location">
    <subcellularLocation>
        <location evidence="3">Cytoplasm</location>
    </subcellularLocation>
</comment>
<dbReference type="InterPro" id="IPR005467">
    <property type="entry name" value="His_kinase_dom"/>
</dbReference>
<reference evidence="18 19" key="1">
    <citation type="submission" date="2020-04" db="EMBL/GenBank/DDBJ databases">
        <title>Azohydromonas sp. isolated from soil.</title>
        <authorList>
            <person name="Dahal R.H."/>
        </authorList>
    </citation>
    <scope>NUCLEOTIDE SEQUENCE [LARGE SCALE GENOMIC DNA]</scope>
    <source>
        <strain evidence="18 19">G-1-1-14</strain>
    </source>
</reference>
<dbReference type="GO" id="GO:0016020">
    <property type="term" value="C:membrane"/>
    <property type="evidence" value="ECO:0007669"/>
    <property type="project" value="InterPro"/>
</dbReference>
<feature type="domain" description="Histidine kinase" evidence="17">
    <location>
        <begin position="220"/>
        <end position="308"/>
    </location>
</feature>
<evidence type="ECO:0000256" key="10">
    <source>
        <dbReference type="ARBA" id="ARBA00022777"/>
    </source>
</evidence>
<dbReference type="EMBL" id="JABBFW010000027">
    <property type="protein sequence ID" value="NML18134.1"/>
    <property type="molecule type" value="Genomic_DNA"/>
</dbReference>
<evidence type="ECO:0000256" key="11">
    <source>
        <dbReference type="ARBA" id="ARBA00023004"/>
    </source>
</evidence>
<sequence>MEKGGEMHSAEAVPAQVRRAQALVEQQQALVQRRQGHVHNGDELCSRLLDTMTQSLALVRQSVRCTSEIRELAPLVEGLKAASGVVSFPPGPARAEAGLQRANAMALIEEERRRIARELHDTVGQQLCAMRLALGHARDSRRLAPMRQRLVTLEALVSAADTELDRAVFSLHPPTLGDEGLAEAVSRHVESWSSLFGVQVDLLIRGLNKGCASPAVAAAVYRVVQESLTNIAKHAGAGHVGVLLTRRGPRLSLCIEDDGVGFNPAALPAGRLGLTGMRERIEALGGALELESAPGQGTTVLASFPVPPVAAPEETPPVRRVGGEGADRSPLRV</sequence>
<gene>
    <name evidence="18" type="ORF">HHL10_24495</name>
</gene>
<comment type="catalytic activity">
    <reaction evidence="1">
        <text>ATP + protein L-histidine = ADP + protein N-phospho-L-histidine.</text>
        <dbReference type="EC" id="2.7.13.3"/>
    </reaction>
</comment>
<evidence type="ECO:0000313" key="19">
    <source>
        <dbReference type="Proteomes" id="UP000574067"/>
    </source>
</evidence>
<dbReference type="PROSITE" id="PS50109">
    <property type="entry name" value="HIS_KIN"/>
    <property type="match status" value="1"/>
</dbReference>
<dbReference type="Pfam" id="PF02518">
    <property type="entry name" value="HATPase_c"/>
    <property type="match status" value="1"/>
</dbReference>
<keyword evidence="6" id="KW-0004">4Fe-4S</keyword>
<evidence type="ECO:0000256" key="14">
    <source>
        <dbReference type="ARBA" id="ARBA00024827"/>
    </source>
</evidence>
<dbReference type="Gene3D" id="3.30.565.10">
    <property type="entry name" value="Histidine kinase-like ATPase, C-terminal domain"/>
    <property type="match status" value="1"/>
</dbReference>
<keyword evidence="13" id="KW-0411">Iron-sulfur</keyword>
<comment type="cofactor">
    <cofactor evidence="2">
        <name>[4Fe-4S] cluster</name>
        <dbReference type="ChEBI" id="CHEBI:49883"/>
    </cofactor>
</comment>
<dbReference type="SMART" id="SM00387">
    <property type="entry name" value="HATPase_c"/>
    <property type="match status" value="1"/>
</dbReference>
<dbReference type="EC" id="2.7.13.3" evidence="4"/>
<dbReference type="SUPFAM" id="SSF55874">
    <property type="entry name" value="ATPase domain of HSP90 chaperone/DNA topoisomerase II/histidine kinase"/>
    <property type="match status" value="1"/>
</dbReference>
<dbReference type="InterPro" id="IPR050482">
    <property type="entry name" value="Sensor_HK_TwoCompSys"/>
</dbReference>
<dbReference type="GO" id="GO:0000155">
    <property type="term" value="F:phosphorelay sensor kinase activity"/>
    <property type="evidence" value="ECO:0007669"/>
    <property type="project" value="InterPro"/>
</dbReference>
<evidence type="ECO:0000256" key="13">
    <source>
        <dbReference type="ARBA" id="ARBA00023014"/>
    </source>
</evidence>
<protein>
    <recommendedName>
        <fullName evidence="5">Oxygen sensor histidine kinase NreB</fullName>
        <ecNumber evidence="4">2.7.13.3</ecNumber>
    </recommendedName>
    <alternativeName>
        <fullName evidence="15">Nitrogen regulation protein B</fullName>
    </alternativeName>
</protein>
<evidence type="ECO:0000259" key="17">
    <source>
        <dbReference type="PROSITE" id="PS50109"/>
    </source>
</evidence>
<evidence type="ECO:0000256" key="16">
    <source>
        <dbReference type="SAM" id="MobiDB-lite"/>
    </source>
</evidence>
<dbReference type="PRINTS" id="PR00344">
    <property type="entry name" value="BCTRLSENSOR"/>
</dbReference>
<comment type="caution">
    <text evidence="18">The sequence shown here is derived from an EMBL/GenBank/DDBJ whole genome shotgun (WGS) entry which is preliminary data.</text>
</comment>
<organism evidence="18 19">
    <name type="scientific">Azohydromonas caseinilytica</name>
    <dbReference type="NCBI Taxonomy" id="2728836"/>
    <lineage>
        <taxon>Bacteria</taxon>
        <taxon>Pseudomonadati</taxon>
        <taxon>Pseudomonadota</taxon>
        <taxon>Betaproteobacteria</taxon>
        <taxon>Burkholderiales</taxon>
        <taxon>Sphaerotilaceae</taxon>
        <taxon>Azohydromonas</taxon>
    </lineage>
</organism>
<dbReference type="Gene3D" id="1.20.5.1930">
    <property type="match status" value="1"/>
</dbReference>
<keyword evidence="9" id="KW-0479">Metal-binding</keyword>
<evidence type="ECO:0000256" key="1">
    <source>
        <dbReference type="ARBA" id="ARBA00000085"/>
    </source>
</evidence>
<evidence type="ECO:0000256" key="5">
    <source>
        <dbReference type="ARBA" id="ARBA00017322"/>
    </source>
</evidence>
<comment type="function">
    <text evidence="14">Member of the two-component regulatory system NreB/NreC involved in the control of dissimilatory nitrate/nitrite reduction in response to oxygen. NreB functions as a direct oxygen sensor histidine kinase which is autophosphorylated, in the absence of oxygen, probably at the conserved histidine residue, and transfers its phosphate group probably to a conserved aspartate residue of NreC. NreB/NreC activates the expression of the nitrate (narGHJI) and nitrite (nir) reductase operons, as well as the putative nitrate transporter gene narT.</text>
</comment>
<dbReference type="PANTHER" id="PTHR24421">
    <property type="entry name" value="NITRATE/NITRITE SENSOR PROTEIN NARX-RELATED"/>
    <property type="match status" value="1"/>
</dbReference>
<dbReference type="InterPro" id="IPR004358">
    <property type="entry name" value="Sig_transdc_His_kin-like_C"/>
</dbReference>
<dbReference type="GO" id="GO:0046983">
    <property type="term" value="F:protein dimerization activity"/>
    <property type="evidence" value="ECO:0007669"/>
    <property type="project" value="InterPro"/>
</dbReference>
<dbReference type="GO" id="GO:0005737">
    <property type="term" value="C:cytoplasm"/>
    <property type="evidence" value="ECO:0007669"/>
    <property type="project" value="UniProtKB-SubCell"/>
</dbReference>
<name>A0A848FFI8_9BURK</name>
<keyword evidence="10 18" id="KW-0418">Kinase</keyword>
<dbReference type="CDD" id="cd16917">
    <property type="entry name" value="HATPase_UhpB-NarQ-NarX-like"/>
    <property type="match status" value="1"/>
</dbReference>
<evidence type="ECO:0000256" key="6">
    <source>
        <dbReference type="ARBA" id="ARBA00022485"/>
    </source>
</evidence>
<dbReference type="InterPro" id="IPR036890">
    <property type="entry name" value="HATPase_C_sf"/>
</dbReference>
<dbReference type="Proteomes" id="UP000574067">
    <property type="component" value="Unassembled WGS sequence"/>
</dbReference>
<dbReference type="GO" id="GO:0051539">
    <property type="term" value="F:4 iron, 4 sulfur cluster binding"/>
    <property type="evidence" value="ECO:0007669"/>
    <property type="project" value="UniProtKB-KW"/>
</dbReference>
<dbReference type="RefSeq" id="WP_169163034.1">
    <property type="nucleotide sequence ID" value="NZ_JABBFW010000027.1"/>
</dbReference>
<evidence type="ECO:0000256" key="9">
    <source>
        <dbReference type="ARBA" id="ARBA00022723"/>
    </source>
</evidence>
<evidence type="ECO:0000256" key="4">
    <source>
        <dbReference type="ARBA" id="ARBA00012438"/>
    </source>
</evidence>
<dbReference type="GO" id="GO:0046872">
    <property type="term" value="F:metal ion binding"/>
    <property type="evidence" value="ECO:0007669"/>
    <property type="project" value="UniProtKB-KW"/>
</dbReference>
<evidence type="ECO:0000256" key="8">
    <source>
        <dbReference type="ARBA" id="ARBA00022679"/>
    </source>
</evidence>